<name>A0AAU7QEY1_9GAMM</name>
<reference evidence="1" key="1">
    <citation type="submission" date="2024-06" db="EMBL/GenBank/DDBJ databases">
        <authorList>
            <person name="Coelho C."/>
            <person name="Bento M."/>
            <person name="Garcia E."/>
            <person name="Camelo A."/>
            <person name="Brandao I."/>
            <person name="Espirito Santo C."/>
            <person name="Trovao J."/>
            <person name="Verissimo A."/>
            <person name="Costa J."/>
            <person name="Tiago I."/>
        </authorList>
    </citation>
    <scope>NUCLEOTIDE SEQUENCE</scope>
    <source>
        <strain evidence="1">KWT182</strain>
    </source>
</reference>
<accession>A0AAU7QEY1</accession>
<protein>
    <submittedName>
        <fullName evidence="1">Uncharacterized protein</fullName>
    </submittedName>
</protein>
<organism evidence="1">
    <name type="scientific">Acerihabitans sp. KWT182</name>
    <dbReference type="NCBI Taxonomy" id="3157919"/>
    <lineage>
        <taxon>Bacteria</taxon>
        <taxon>Pseudomonadati</taxon>
        <taxon>Pseudomonadota</taxon>
        <taxon>Gammaproteobacteria</taxon>
        <taxon>Enterobacterales</taxon>
        <taxon>Pectobacteriaceae</taxon>
        <taxon>Acerihabitans</taxon>
    </lineage>
</organism>
<evidence type="ECO:0000313" key="1">
    <source>
        <dbReference type="EMBL" id="XBS71688.1"/>
    </source>
</evidence>
<dbReference type="AlphaFoldDB" id="A0AAU7QEY1"/>
<sequence>MCLIKKNPLVGEFYDGELIAAISTINEKRY</sequence>
<gene>
    <name evidence="1" type="ORF">ABK905_12805</name>
</gene>
<dbReference type="EMBL" id="CP157947">
    <property type="protein sequence ID" value="XBS71688.1"/>
    <property type="molecule type" value="Genomic_DNA"/>
</dbReference>
<proteinExistence type="predicted"/>